<feature type="region of interest" description="Disordered" evidence="1">
    <location>
        <begin position="1544"/>
        <end position="1564"/>
    </location>
</feature>
<feature type="compositionally biased region" description="Acidic residues" evidence="1">
    <location>
        <begin position="1101"/>
        <end position="1112"/>
    </location>
</feature>
<reference evidence="3" key="3">
    <citation type="submission" date="2020-05" db="UniProtKB">
        <authorList>
            <consortium name="EnsemblMetazoa"/>
        </authorList>
    </citation>
    <scope>IDENTIFICATION</scope>
    <source>
        <strain evidence="3">Jacobina</strain>
    </source>
</reference>
<protein>
    <submittedName>
        <fullName evidence="2 3">Uncharacterized protein</fullName>
    </submittedName>
</protein>
<feature type="region of interest" description="Disordered" evidence="1">
    <location>
        <begin position="1810"/>
        <end position="1840"/>
    </location>
</feature>
<feature type="compositionally biased region" description="Basic and acidic residues" evidence="1">
    <location>
        <begin position="587"/>
        <end position="607"/>
    </location>
</feature>
<reference evidence="4" key="1">
    <citation type="submission" date="2012-05" db="EMBL/GenBank/DDBJ databases">
        <title>Whole Genome Assembly of Lutzomyia longipalpis.</title>
        <authorList>
            <person name="Richards S."/>
            <person name="Qu C."/>
            <person name="Dillon R."/>
            <person name="Worley K."/>
            <person name="Scherer S."/>
            <person name="Batterton M."/>
            <person name="Taylor A."/>
            <person name="Hawes A."/>
            <person name="Hernandez B."/>
            <person name="Kovar C."/>
            <person name="Mandapat C."/>
            <person name="Pham C."/>
            <person name="Qu C."/>
            <person name="Jing C."/>
            <person name="Bess C."/>
            <person name="Bandaranaike D."/>
            <person name="Ngo D."/>
            <person name="Ongeri F."/>
            <person name="Arias F."/>
            <person name="Lara F."/>
            <person name="Weissenberger G."/>
            <person name="Kamau G."/>
            <person name="Han H."/>
            <person name="Shen H."/>
            <person name="Dinh H."/>
            <person name="Khalil I."/>
            <person name="Jones J."/>
            <person name="Shafer J."/>
            <person name="Jayaseelan J."/>
            <person name="Quiroz J."/>
            <person name="Blankenburg K."/>
            <person name="Nguyen L."/>
            <person name="Jackson L."/>
            <person name="Francisco L."/>
            <person name="Tang L.-Y."/>
            <person name="Pu L.-L."/>
            <person name="Perales L."/>
            <person name="Lorensuhewa L."/>
            <person name="Munidasa M."/>
            <person name="Coyle M."/>
            <person name="Taylor M."/>
            <person name="Puazo M."/>
            <person name="Firestine M."/>
            <person name="Scheel M."/>
            <person name="Javaid M."/>
            <person name="Wang M."/>
            <person name="Li M."/>
            <person name="Tabassum N."/>
            <person name="Saada N."/>
            <person name="Osuji N."/>
            <person name="Aqrawi P."/>
            <person name="Fu Q."/>
            <person name="Thornton R."/>
            <person name="Raj R."/>
            <person name="Goodspeed R."/>
            <person name="Mata R."/>
            <person name="Najjar R."/>
            <person name="Gubbala S."/>
            <person name="Lee S."/>
            <person name="Denson S."/>
            <person name="Patil S."/>
            <person name="Macmil S."/>
            <person name="Qi S."/>
            <person name="Matskevitch T."/>
            <person name="Palculict T."/>
            <person name="Mathew T."/>
            <person name="Vee V."/>
            <person name="Velamala V."/>
            <person name="Korchina V."/>
            <person name="Cai W."/>
            <person name="Liu W."/>
            <person name="Dai W."/>
            <person name="Zou X."/>
            <person name="Zhu Y."/>
            <person name="Zhang Y."/>
            <person name="Wu Y.-Q."/>
            <person name="Xin Y."/>
            <person name="Nazarath L."/>
            <person name="Kovar C."/>
            <person name="Han Y."/>
            <person name="Muzny D."/>
            <person name="Gibbs R."/>
        </authorList>
    </citation>
    <scope>NUCLEOTIDE SEQUENCE [LARGE SCALE GENOMIC DNA]</scope>
    <source>
        <strain evidence="4">Jacobina</strain>
    </source>
</reference>
<dbReference type="EMBL" id="GITU01011952">
    <property type="protein sequence ID" value="MBC1180655.1"/>
    <property type="molecule type" value="Transcribed_RNA"/>
</dbReference>
<feature type="compositionally biased region" description="Low complexity" evidence="1">
    <location>
        <begin position="1818"/>
        <end position="1840"/>
    </location>
</feature>
<feature type="region of interest" description="Disordered" evidence="1">
    <location>
        <begin position="926"/>
        <end position="1035"/>
    </location>
</feature>
<feature type="region of interest" description="Disordered" evidence="1">
    <location>
        <begin position="1472"/>
        <end position="1500"/>
    </location>
</feature>
<feature type="compositionally biased region" description="Basic and acidic residues" evidence="1">
    <location>
        <begin position="293"/>
        <end position="321"/>
    </location>
</feature>
<feature type="compositionally biased region" description="Basic and acidic residues" evidence="1">
    <location>
        <begin position="644"/>
        <end position="661"/>
    </location>
</feature>
<feature type="compositionally biased region" description="Basic and acidic residues" evidence="1">
    <location>
        <begin position="1391"/>
        <end position="1408"/>
    </location>
</feature>
<feature type="region of interest" description="Disordered" evidence="1">
    <location>
        <begin position="1633"/>
        <end position="1655"/>
    </location>
</feature>
<feature type="compositionally biased region" description="Basic and acidic residues" evidence="1">
    <location>
        <begin position="732"/>
        <end position="746"/>
    </location>
</feature>
<feature type="compositionally biased region" description="Low complexity" evidence="1">
    <location>
        <begin position="965"/>
        <end position="974"/>
    </location>
</feature>
<feature type="compositionally biased region" description="Basic and acidic residues" evidence="1">
    <location>
        <begin position="1282"/>
        <end position="1299"/>
    </location>
</feature>
<organism evidence="3 4">
    <name type="scientific">Lutzomyia longipalpis</name>
    <name type="common">Sand fly</name>
    <dbReference type="NCBI Taxonomy" id="7200"/>
    <lineage>
        <taxon>Eukaryota</taxon>
        <taxon>Metazoa</taxon>
        <taxon>Ecdysozoa</taxon>
        <taxon>Arthropoda</taxon>
        <taxon>Hexapoda</taxon>
        <taxon>Insecta</taxon>
        <taxon>Pterygota</taxon>
        <taxon>Neoptera</taxon>
        <taxon>Endopterygota</taxon>
        <taxon>Diptera</taxon>
        <taxon>Nematocera</taxon>
        <taxon>Psychodoidea</taxon>
        <taxon>Psychodidae</taxon>
        <taxon>Lutzomyia</taxon>
        <taxon>Lutzomyia</taxon>
    </lineage>
</organism>
<feature type="compositionally biased region" description="Basic and acidic residues" evidence="1">
    <location>
        <begin position="7"/>
        <end position="17"/>
    </location>
</feature>
<feature type="compositionally biased region" description="Polar residues" evidence="1">
    <location>
        <begin position="1058"/>
        <end position="1068"/>
    </location>
</feature>
<evidence type="ECO:0000313" key="4">
    <source>
        <dbReference type="Proteomes" id="UP000092461"/>
    </source>
</evidence>
<feature type="compositionally biased region" description="Basic and acidic residues" evidence="1">
    <location>
        <begin position="621"/>
        <end position="633"/>
    </location>
</feature>
<feature type="region of interest" description="Disordered" evidence="1">
    <location>
        <begin position="558"/>
        <end position="680"/>
    </location>
</feature>
<evidence type="ECO:0000313" key="2">
    <source>
        <dbReference type="EMBL" id="MBC1180655.1"/>
    </source>
</evidence>
<sequence length="1967" mass="218578">MIPIKKTRMEIKKKDSENVAQVRVKKATSTTTKITLHSSSDEDRKKKGEKVKKTSPQEPKKTLKRAELKDKLLSQEARREARKIGQEIDSYRSQSAVPYMHREYSRKIPASLPSSPNHLRRTIQNGSQVITSEVFTRTVDSSRSIEVIYRQPSTSNVDLVRRLNDYKYNDVDVSFIETTDSSLSDSIALPSSSSDHENDGFGKWKRSCSPASPKPTKRALQMLEHKIGRKSETLITSTIKDEEESVVATEGCHVEGEKSVESAVTHVAGVTQESRLSPILAFKAVSPPRMKHKFDYESHDTKDKKGDSREQRDSELSDSDSLKGDDFDKLVRCEAIHLVDSVLEQSLSIVHSQQQPQCLTDGGQSESEHFAITSDISNGVDFVKSPTIESISGKSFDDDNQYEGIDQAVVDAKATRIERRFERLSSQLDEQEMNDDACQRNFDQAMLAIDRDEVSQLQSDFSKLSWDESVSATTAEHALSTPDTDLQDLNQEPRRDPDTLPKPTPRLSKSIIGEDSVEVSSSVTTDDVAEKTFSEKKIFWESLESPKDGEKLLEEVAKGARAAPIPKPRVQLSTSLSKGEESSEAPSLKEDTKSERSEISSERHVEYGESDSARSITESKSAGKEEDSLTTEERLDDESFPISERMDFSDKKEEAEDKTECVDDQNIIKSDDDSEAESRQAKFYIGESSTNIITKSQTERRSDFAYDNDGYRTTQDSATVDSEMSLPTVSSELEREPRATVEKSETEISEKICYASVKVDKMDQGVEAAQIQKSPEVVEKVSVVHSPIKPYQSIIDFETPAPVQEDVVTTAKATAVNVVAGEEAKKQASIESVTDSQSLKEASKIVETSTHSITTISSLSASGLQAKSTDELVMEQTLAEVRESLDAVQEELIETVKDGKLIKQSPSEFEFKVLPHIKYTEETIHESYQEDSSHGDISLGEKIVEKASTSTQKRDESSSGKAEEASSSQLSSAEDSSHKLDVVQRKQKERRGPSSNRWSVTDPDNYSSSDSHYQSFEKSESRPASSDVENLLTSEYQTAQDSLRLGSSEYHSAVSTLEYSAGTTISSRESMKSFDSESSGHMASVEVSEASETLIPSTMDLEMETSEAETEEGEGKYGSLDEKGGTILLEFDDRDDSVPSGSMKRSHEMTFQPELKPMYPAESPEVAEKDGLKTAIVESSRLATSTEEIKITGSGSYEDTRFASSLEDGSILSVSLSSASCVETVMENLPEGFDIPSLSGSITGSYELHHKLTDDIIATSFEESDLTFKPDDVIMTTSTVMDDTKSTTTDSHESPDFGKKQGKGHKRNDSTSFASFKGFDSGSKQPSDELDDLDEEMIIHEEEPQVKILKDTFITEDQRGSGSDSDYDRYETEYSRAYKTPTDLSSKKGKRAAEMKTETFEKDMDIKRSRSPSQSIIETIEEDVNAEAEFGQMETQQTLKQVSQNLQDYSNVPDITITDDPNKYVSDDEDEMVMPYAPPSSVKETQPEIPKSIAKSPTEEQKIQYAQQQEYKMTEEQYEELLERQSKSKITDPIPTYSFEELEKEAARGDSPGSDSFEMLEQPDISDEFVIIEEVAKEANEMDIEGKSVSIKSTKYVKKHDEDVEKYIVHSAPADPNAGSIIYSGVHSRDQIGFDFEESPPQDQDKADDKDSDASKRWVEMQLADNAQNLRYPYEMERGVLEDIKEEDTELEVGSSRISSFKDSFSSTPEYDVLAGRKCFNKEHDEMSMSSLQEFESLEQAISLENRRAHQGSQDSLSNGSFPKRFLARSAEGDGISLSSLKEFEGLENACLEAHLLEIKAKEEAALLLSRSDESNKSDSSGKSGKGSNNGKTTESSSKITTVTTVTTVTKTTNEGAKVVTTSGFQVHQMSGGIDEILKHKLEEIDDESLPSNIMETSTDSLEAVKPKAGTSGSRRESLDSLEINKSGVDLMTSSLDSIELMREGESSGPEMRELDKDKERRFEKDF</sequence>
<reference evidence="2" key="2">
    <citation type="journal article" date="2020" name="BMC">
        <title>Leishmania infection induces a limited differential gene expression in the sand fly midgut.</title>
        <authorList>
            <person name="Coutinho-Abreu I.V."/>
            <person name="Serafim T.D."/>
            <person name="Meneses C."/>
            <person name="Kamhawi S."/>
            <person name="Oliveira F."/>
            <person name="Valenzuela J.G."/>
        </authorList>
    </citation>
    <scope>NUCLEOTIDE SEQUENCE</scope>
    <source>
        <strain evidence="2">Jacobina</strain>
        <tissue evidence="2">Midgut</tissue>
    </source>
</reference>
<feature type="compositionally biased region" description="Polar residues" evidence="1">
    <location>
        <begin position="711"/>
        <end position="731"/>
    </location>
</feature>
<feature type="region of interest" description="Disordered" evidence="1">
    <location>
        <begin position="1282"/>
        <end position="1329"/>
    </location>
</feature>
<feature type="compositionally biased region" description="Basic and acidic residues" evidence="1">
    <location>
        <begin position="58"/>
        <end position="74"/>
    </location>
</feature>
<dbReference type="VEuPathDB" id="VectorBase:LLONM1_007456"/>
<feature type="region of interest" description="Disordered" evidence="1">
    <location>
        <begin position="474"/>
        <end position="515"/>
    </location>
</feature>
<dbReference type="VEuPathDB" id="VectorBase:LLOJ005746"/>
<evidence type="ECO:0000256" key="1">
    <source>
        <dbReference type="SAM" id="MobiDB-lite"/>
    </source>
</evidence>
<feature type="region of interest" description="Disordered" evidence="1">
    <location>
        <begin position="1"/>
        <end position="74"/>
    </location>
</feature>
<feature type="compositionally biased region" description="Basic and acidic residues" evidence="1">
    <location>
        <begin position="952"/>
        <end position="964"/>
    </location>
</feature>
<evidence type="ECO:0000313" key="3">
    <source>
        <dbReference type="EnsemblMetazoa" id="LLOJ005746-PA"/>
    </source>
</evidence>
<feature type="region of interest" description="Disordered" evidence="1">
    <location>
        <begin position="1888"/>
        <end position="1919"/>
    </location>
</feature>
<feature type="region of interest" description="Disordered" evidence="1">
    <location>
        <begin position="1381"/>
        <end position="1416"/>
    </location>
</feature>
<feature type="compositionally biased region" description="Polar residues" evidence="1">
    <location>
        <begin position="993"/>
        <end position="1014"/>
    </location>
</feature>
<feature type="region of interest" description="Disordered" evidence="1">
    <location>
        <begin position="1943"/>
        <end position="1967"/>
    </location>
</feature>
<feature type="compositionally biased region" description="Basic and acidic residues" evidence="1">
    <location>
        <begin position="975"/>
        <end position="992"/>
    </location>
</feature>
<accession>A0A1B0CM58</accession>
<feature type="compositionally biased region" description="Basic and acidic residues" evidence="1">
    <location>
        <begin position="1643"/>
        <end position="1655"/>
    </location>
</feature>
<proteinExistence type="predicted"/>
<feature type="region of interest" description="Disordered" evidence="1">
    <location>
        <begin position="185"/>
        <end position="216"/>
    </location>
</feature>
<dbReference type="Proteomes" id="UP000092461">
    <property type="component" value="Unassembled WGS sequence"/>
</dbReference>
<feature type="compositionally biased region" description="Polar residues" evidence="1">
    <location>
        <begin position="1022"/>
        <end position="1035"/>
    </location>
</feature>
<feature type="region of interest" description="Disordered" evidence="1">
    <location>
        <begin position="1058"/>
        <end position="1167"/>
    </location>
</feature>
<feature type="compositionally biased region" description="Polar residues" evidence="1">
    <location>
        <begin position="1890"/>
        <end position="1901"/>
    </location>
</feature>
<feature type="region of interest" description="Disordered" evidence="1">
    <location>
        <begin position="292"/>
        <end position="321"/>
    </location>
</feature>
<dbReference type="EnsemblMetazoa" id="LLOJ005746-RA">
    <property type="protein sequence ID" value="LLOJ005746-PA"/>
    <property type="gene ID" value="LLOJ005746"/>
</dbReference>
<dbReference type="EMBL" id="AJWK01018250">
    <property type="status" value="NOT_ANNOTATED_CDS"/>
    <property type="molecule type" value="Genomic_DNA"/>
</dbReference>
<keyword evidence="4" id="KW-1185">Reference proteome</keyword>
<feature type="region of interest" description="Disordered" evidence="1">
    <location>
        <begin position="704"/>
        <end position="746"/>
    </location>
</feature>
<feature type="compositionally biased region" description="Basic and acidic residues" evidence="1">
    <location>
        <begin position="1113"/>
        <end position="1124"/>
    </location>
</feature>
<feature type="compositionally biased region" description="Polar residues" evidence="1">
    <location>
        <begin position="481"/>
        <end position="490"/>
    </location>
</feature>
<name>A0A1B0CM58_LUTLO</name>
<feature type="compositionally biased region" description="Polar residues" evidence="1">
    <location>
        <begin position="27"/>
        <end position="38"/>
    </location>
</feature>